<dbReference type="CDD" id="cd07185">
    <property type="entry name" value="OmpA_C-like"/>
    <property type="match status" value="1"/>
</dbReference>
<evidence type="ECO:0000256" key="4">
    <source>
        <dbReference type="PROSITE-ProRule" id="PRU00473"/>
    </source>
</evidence>
<dbReference type="Gene3D" id="3.30.1330.60">
    <property type="entry name" value="OmpA-like domain"/>
    <property type="match status" value="1"/>
</dbReference>
<dbReference type="PANTHER" id="PTHR30329:SF21">
    <property type="entry name" value="LIPOPROTEIN YIAD-RELATED"/>
    <property type="match status" value="1"/>
</dbReference>
<dbReference type="OrthoDB" id="9805566at2"/>
<dbReference type="eggNOG" id="COG2885">
    <property type="taxonomic scope" value="Bacteria"/>
</dbReference>
<dbReference type="InterPro" id="IPR036737">
    <property type="entry name" value="OmpA-like_sf"/>
</dbReference>
<dbReference type="InterPro" id="IPR006664">
    <property type="entry name" value="OMP_bac"/>
</dbReference>
<protein>
    <submittedName>
        <fullName evidence="6">OmpA/MotB domain protein</fullName>
    </submittedName>
</protein>
<dbReference type="Pfam" id="PF00691">
    <property type="entry name" value="OmpA"/>
    <property type="match status" value="1"/>
</dbReference>
<dbReference type="PROSITE" id="PS51123">
    <property type="entry name" value="OMPA_2"/>
    <property type="match status" value="1"/>
</dbReference>
<evidence type="ECO:0000256" key="1">
    <source>
        <dbReference type="ARBA" id="ARBA00004442"/>
    </source>
</evidence>
<proteinExistence type="predicted"/>
<dbReference type="InterPro" id="IPR050330">
    <property type="entry name" value="Bact_OuterMem_StrucFunc"/>
</dbReference>
<dbReference type="InterPro" id="IPR006665">
    <property type="entry name" value="OmpA-like"/>
</dbReference>
<reference evidence="7" key="1">
    <citation type="journal article" date="2013" name="Stand. Genomic Sci.">
        <title>Genome sequence of the thermophilic fresh-water bacterium Spirochaeta caldaria type strain (H1(T)), reclassification of Spirochaeta caldaria, Spirochaeta stenostrepta, and Spirochaeta zuelzerae in the genus Treponema as Treponema caldaria comb. nov., Treponema stenostrepta comb. nov., and Treponema zuelzerae comb. nov., and emendation of the genus Treponema.</title>
        <authorList>
            <person name="Abt B."/>
            <person name="Goker M."/>
            <person name="Scheuner C."/>
            <person name="Han C."/>
            <person name="Lu M."/>
            <person name="Misra M."/>
            <person name="Lapidus A."/>
            <person name="Nolan M."/>
            <person name="Lucas S."/>
            <person name="Hammon N."/>
            <person name="Deshpande S."/>
            <person name="Cheng J.F."/>
            <person name="Tapia R."/>
            <person name="Goodwin L.A."/>
            <person name="Pitluck S."/>
            <person name="Liolios K."/>
            <person name="Pagani I."/>
            <person name="Ivanova N."/>
            <person name="Mavromatis K."/>
            <person name="Mikhailova N."/>
            <person name="Huntemann M."/>
            <person name="Pati A."/>
            <person name="Chen A."/>
            <person name="Palaniappan K."/>
            <person name="Land M."/>
            <person name="Hauser L."/>
            <person name="Jeffries C.D."/>
            <person name="Rohde M."/>
            <person name="Spring S."/>
            <person name="Gronow S."/>
            <person name="Detter J.C."/>
            <person name="Bristow J."/>
            <person name="Eisen J.A."/>
            <person name="Markowitz V."/>
            <person name="Hugenholtz P."/>
            <person name="Kyrpides N.C."/>
            <person name="Woyke T."/>
            <person name="Klenk H.P."/>
        </authorList>
    </citation>
    <scope>NUCLEOTIDE SEQUENCE</scope>
    <source>
        <strain evidence="7">ATCC 51460 / DSM 7334 / H1</strain>
    </source>
</reference>
<dbReference type="EMBL" id="CP002868">
    <property type="protein sequence ID" value="AEJ18443.1"/>
    <property type="molecule type" value="Genomic_DNA"/>
</dbReference>
<dbReference type="PRINTS" id="PR01021">
    <property type="entry name" value="OMPADOMAIN"/>
</dbReference>
<dbReference type="HOGENOM" id="CLU_045523_1_0_12"/>
<keyword evidence="2 4" id="KW-0472">Membrane</keyword>
<dbReference type="SUPFAM" id="SSF103088">
    <property type="entry name" value="OmpA-like"/>
    <property type="match status" value="1"/>
</dbReference>
<keyword evidence="3" id="KW-0998">Cell outer membrane</keyword>
<dbReference type="STRING" id="744872.Spica_0276"/>
<keyword evidence="7" id="KW-1185">Reference proteome</keyword>
<organism evidence="6 7">
    <name type="scientific">Gracilinema caldarium (strain ATCC 51460 / DSM 7334 / H1)</name>
    <name type="common">Treponema caldarium</name>
    <dbReference type="NCBI Taxonomy" id="744872"/>
    <lineage>
        <taxon>Bacteria</taxon>
        <taxon>Pseudomonadati</taxon>
        <taxon>Spirochaetota</taxon>
        <taxon>Spirochaetia</taxon>
        <taxon>Spirochaetales</taxon>
        <taxon>Breznakiellaceae</taxon>
        <taxon>Gracilinema</taxon>
    </lineage>
</organism>
<name>F8EZT0_GRAC1</name>
<dbReference type="RefSeq" id="WP_013967756.1">
    <property type="nucleotide sequence ID" value="NC_015732.1"/>
</dbReference>
<evidence type="ECO:0000313" key="7">
    <source>
        <dbReference type="Proteomes" id="UP000000503"/>
    </source>
</evidence>
<sequence>MKKNNLAGVLGVFLCLTGSLWSEQFRFSYTAGDKYRFLSTVQEDVYINRVLSHQAEILNRIAVTVTSVSNGAGRHEAVFQTSERSVGLGSGNTFQWSQEYSSVFDRDPLGKYTIGPNYYMPVVRDVPLFPDRDVQVGETWSAPGEEVHDFRTSFGIRAPYRIPFTATYTYLGLKSYNGTEYPAISISYRIFEEPKRVSGNLWPTRIMGASDQILYWNRELGQPAAYTEQFRIILELSNGTTVEYRGSGKADIIEAAPMNREKVAQEIAQDINQLGIQNTTVRVVPEGVTISLENIQFQPDSSILLPSEKAKLDQIAEILKRYPDRDILIGGHTALAGTAEGRQKLSEERAAAVAEYLISRGARQPTQVVVRGFGAEKPIADNSTEAGRQKNRRVEITILEN</sequence>
<evidence type="ECO:0000259" key="5">
    <source>
        <dbReference type="PROSITE" id="PS51123"/>
    </source>
</evidence>
<evidence type="ECO:0000256" key="3">
    <source>
        <dbReference type="ARBA" id="ARBA00023237"/>
    </source>
</evidence>
<dbReference type="PANTHER" id="PTHR30329">
    <property type="entry name" value="STATOR ELEMENT OF FLAGELLAR MOTOR COMPLEX"/>
    <property type="match status" value="1"/>
</dbReference>
<feature type="domain" description="OmpA-like" evidence="5">
    <location>
        <begin position="284"/>
        <end position="401"/>
    </location>
</feature>
<evidence type="ECO:0000313" key="6">
    <source>
        <dbReference type="EMBL" id="AEJ18443.1"/>
    </source>
</evidence>
<dbReference type="Proteomes" id="UP000000503">
    <property type="component" value="Chromosome"/>
</dbReference>
<dbReference type="KEGG" id="scd:Spica_0276"/>
<gene>
    <name evidence="6" type="ordered locus">Spica_0276</name>
</gene>
<dbReference type="GO" id="GO:0009279">
    <property type="term" value="C:cell outer membrane"/>
    <property type="evidence" value="ECO:0007669"/>
    <property type="project" value="UniProtKB-SubCell"/>
</dbReference>
<dbReference type="AlphaFoldDB" id="F8EZT0"/>
<evidence type="ECO:0000256" key="2">
    <source>
        <dbReference type="ARBA" id="ARBA00023136"/>
    </source>
</evidence>
<accession>F8EZT0</accession>
<comment type="subcellular location">
    <subcellularLocation>
        <location evidence="1">Cell outer membrane</location>
    </subcellularLocation>
</comment>